<dbReference type="InterPro" id="IPR012223">
    <property type="entry name" value="TEII"/>
</dbReference>
<sequence>MPDAVDHRVDPGASPRWMLRLRCAVRGQPTFIFFPHAGGSPLSVRRLMAALPLSAGVLVVNLPRGGDIDGIAPPRRVAQAVDGATKGWLALDQTGDPLRLILVGNSYGALLAYEMAWSLMRAGAPIERLVVSGFRSPVLAPVEAPLYRLPSPRLRAELAARFGMAPGEGDWEGTVAEEALRADLEACDTYRHTHAGRLAIPIDVLHMLDDPSVSADDLLTWKAVTTARTRVTRHEIGHFPWATDPDAVARIILQLAQDDGRDDALPVLPQTEVTHDERGWA</sequence>
<dbReference type="InterPro" id="IPR001031">
    <property type="entry name" value="Thioesterase"/>
</dbReference>
<keyword evidence="4" id="KW-1185">Reference proteome</keyword>
<evidence type="ECO:0000256" key="1">
    <source>
        <dbReference type="ARBA" id="ARBA00007169"/>
    </source>
</evidence>
<name>A0A4R3LQ47_9BURK</name>
<evidence type="ECO:0000313" key="3">
    <source>
        <dbReference type="EMBL" id="TCT02532.1"/>
    </source>
</evidence>
<protein>
    <submittedName>
        <fullName evidence="3">Surfactin synthase thioesterase subunit</fullName>
    </submittedName>
</protein>
<comment type="caution">
    <text evidence="3">The sequence shown here is derived from an EMBL/GenBank/DDBJ whole genome shotgun (WGS) entry which is preliminary data.</text>
</comment>
<gene>
    <name evidence="3" type="ORF">EDC26_11830</name>
</gene>
<comment type="similarity">
    <text evidence="1">Belongs to the thioesterase family.</text>
</comment>
<proteinExistence type="inferred from homology"/>
<organism evidence="3 4">
    <name type="scientific">Paralcaligenes ureilyticus</name>
    <dbReference type="NCBI Taxonomy" id="627131"/>
    <lineage>
        <taxon>Bacteria</taxon>
        <taxon>Pseudomonadati</taxon>
        <taxon>Pseudomonadota</taxon>
        <taxon>Betaproteobacteria</taxon>
        <taxon>Burkholderiales</taxon>
        <taxon>Alcaligenaceae</taxon>
        <taxon>Paralcaligenes</taxon>
    </lineage>
</organism>
<dbReference type="SUPFAM" id="SSF53474">
    <property type="entry name" value="alpha/beta-Hydrolases"/>
    <property type="match status" value="1"/>
</dbReference>
<dbReference type="RefSeq" id="WP_165931062.1">
    <property type="nucleotide sequence ID" value="NZ_SMAJ01000018.1"/>
</dbReference>
<evidence type="ECO:0000313" key="4">
    <source>
        <dbReference type="Proteomes" id="UP000295525"/>
    </source>
</evidence>
<feature type="domain" description="Thioesterase" evidence="2">
    <location>
        <begin position="32"/>
        <end position="252"/>
    </location>
</feature>
<reference evidence="3 4" key="1">
    <citation type="submission" date="2019-03" db="EMBL/GenBank/DDBJ databases">
        <title>Genomic Encyclopedia of Type Strains, Phase IV (KMG-IV): sequencing the most valuable type-strain genomes for metagenomic binning, comparative biology and taxonomic classification.</title>
        <authorList>
            <person name="Goeker M."/>
        </authorList>
    </citation>
    <scope>NUCLEOTIDE SEQUENCE [LARGE SCALE GENOMIC DNA]</scope>
    <source>
        <strain evidence="3 4">DSM 24591</strain>
    </source>
</reference>
<dbReference type="Gene3D" id="3.40.50.1820">
    <property type="entry name" value="alpha/beta hydrolase"/>
    <property type="match status" value="1"/>
</dbReference>
<dbReference type="Proteomes" id="UP000295525">
    <property type="component" value="Unassembled WGS sequence"/>
</dbReference>
<dbReference type="Pfam" id="PF00975">
    <property type="entry name" value="Thioesterase"/>
    <property type="match status" value="1"/>
</dbReference>
<evidence type="ECO:0000259" key="2">
    <source>
        <dbReference type="Pfam" id="PF00975"/>
    </source>
</evidence>
<accession>A0A4R3LQ47</accession>
<dbReference type="AlphaFoldDB" id="A0A4R3LQ47"/>
<dbReference type="GO" id="GO:0008610">
    <property type="term" value="P:lipid biosynthetic process"/>
    <property type="evidence" value="ECO:0007669"/>
    <property type="project" value="TreeGrafter"/>
</dbReference>
<dbReference type="PANTHER" id="PTHR11487:SF0">
    <property type="entry name" value="S-ACYL FATTY ACID SYNTHASE THIOESTERASE, MEDIUM CHAIN"/>
    <property type="match status" value="1"/>
</dbReference>
<dbReference type="InterPro" id="IPR029058">
    <property type="entry name" value="AB_hydrolase_fold"/>
</dbReference>
<dbReference type="EMBL" id="SMAJ01000018">
    <property type="protein sequence ID" value="TCT02532.1"/>
    <property type="molecule type" value="Genomic_DNA"/>
</dbReference>
<dbReference type="PANTHER" id="PTHR11487">
    <property type="entry name" value="THIOESTERASE"/>
    <property type="match status" value="1"/>
</dbReference>